<protein>
    <submittedName>
        <fullName evidence="1">Metallopeptidase protein</fullName>
    </submittedName>
</protein>
<dbReference type="EMBL" id="BSXG01000054">
    <property type="protein sequence ID" value="GME28914.1"/>
    <property type="molecule type" value="Genomic_DNA"/>
</dbReference>
<evidence type="ECO:0000313" key="1">
    <source>
        <dbReference type="EMBL" id="GME28914.1"/>
    </source>
</evidence>
<accession>A0ACB5S848</accession>
<evidence type="ECO:0000313" key="2">
    <source>
        <dbReference type="Proteomes" id="UP001165186"/>
    </source>
</evidence>
<comment type="caution">
    <text evidence="1">The sequence shown here is derived from an EMBL/GenBank/DDBJ whole genome shotgun (WGS) entry which is preliminary data.</text>
</comment>
<gene>
    <name evidence="1" type="primary">g11758</name>
    <name evidence="1" type="ORF">NpPPO83_00011758</name>
</gene>
<proteinExistence type="predicted"/>
<sequence length="789" mass="89619">MAVAVGMLRPQRITLLVTLLCAFALAFALQGQSPLHAEQQHLHVRQEPAGGYAAPAPAPAPAAEGEFRMPPQAPPLWNATAESIVADMKKLIDGDRTFTDGIVGQISASNATFANVLVPSAQNANRMSLSASILTMYNSIATDKALRDASDEAQSLYDKYSTESTMRQDYFALIEALAKRQNSSDAEDLDGEDARLLDMTYRDFLAAGLGLPEGEGRERYKNISDRIDELQTQFARNLNEDDSALWLTEEELDGAPRDTLSTWEKGTGENEGKLKLILRSPDARTVTQYLTNATVRQRIWVGRENRNPENVPLFEEAVELRDEGARLLGFPNHAAYKLQERLLDTPEKVESFLKEVRDRLTPKGEQDLKNLTEVKMADAERTNKEDEYLFAWDQSYYERKYQDENYNLDPQKVQEYFPSTIIIREMLAIYSQLFGLEFYEVKDADLDKLSPTGNGSDIIWHPDTQLFAVWDSEAEGDDFVGYLYLDLFPRDGKYGHAANFNIQPGFLDLDNDRKRHFPVTSLICNFPKPTANKPSLMSHDDVTTIFHELGHGIHNLVSRTTYSYFHGTNVFWDFVEAPSQMLENWAWTPVVLKNISQHYSYLSDEYKQTWQNENNGTGVQQPEERMPDQMIDNLILNKNYDIGLINLRQIALGTYDMTVHTPATHQEIVDMPLTVLWNQNMKNVSLMNSMELVVTDESKKWTWGHGQSAFGHLMGGYDAGYYGYMSSLVYAEDMFYTVFKKDPFSSEEGRRYRHTLLQPGGSVAPMKLLTDFLGREPNQDAFFENMGFS</sequence>
<dbReference type="Proteomes" id="UP001165186">
    <property type="component" value="Unassembled WGS sequence"/>
</dbReference>
<name>A0ACB5S848_9PEZI</name>
<organism evidence="1 2">
    <name type="scientific">Neofusicoccum parvum</name>
    <dbReference type="NCBI Taxonomy" id="310453"/>
    <lineage>
        <taxon>Eukaryota</taxon>
        <taxon>Fungi</taxon>
        <taxon>Dikarya</taxon>
        <taxon>Ascomycota</taxon>
        <taxon>Pezizomycotina</taxon>
        <taxon>Dothideomycetes</taxon>
        <taxon>Dothideomycetes incertae sedis</taxon>
        <taxon>Botryosphaeriales</taxon>
        <taxon>Botryosphaeriaceae</taxon>
        <taxon>Neofusicoccum</taxon>
    </lineage>
</organism>
<reference evidence="1" key="1">
    <citation type="submission" date="2024-09" db="EMBL/GenBank/DDBJ databases">
        <title>Draft Genome Sequences of Neofusicoccum parvum.</title>
        <authorList>
            <person name="Ashida A."/>
            <person name="Camagna M."/>
            <person name="Tanaka A."/>
            <person name="Takemoto D."/>
        </authorList>
    </citation>
    <scope>NUCLEOTIDE SEQUENCE</scope>
    <source>
        <strain evidence="1">PPO83</strain>
    </source>
</reference>
<keyword evidence="2" id="KW-1185">Reference proteome</keyword>